<dbReference type="EMBL" id="FPAA01000007">
    <property type="protein sequence ID" value="SFS76201.1"/>
    <property type="molecule type" value="Genomic_DNA"/>
</dbReference>
<evidence type="ECO:0000313" key="1">
    <source>
        <dbReference type="EMBL" id="SFS76201.1"/>
    </source>
</evidence>
<dbReference type="AlphaFoldDB" id="A0A1I6SGU1"/>
<dbReference type="InterPro" id="IPR021246">
    <property type="entry name" value="DUF2797"/>
</dbReference>
<evidence type="ECO:0008006" key="3">
    <source>
        <dbReference type="Google" id="ProtNLM"/>
    </source>
</evidence>
<protein>
    <recommendedName>
        <fullName evidence="3">DUF2797 domain-containing protein</fullName>
    </recommendedName>
</protein>
<sequence length="270" mass="30979">MDEEERGLEQLGSLRPLYHEFTSPVSYFFRTGEDRALLNDLVGETIRIEFKGEIHCIHCGRKVKKTYNSGSCYPCFRDLAENDLCIVKPELCHFHQGTCRDEDFGQSHCMQMHIVYLALSSEVKVGITRKTNQFKRWVDQGAVQALPIAEVPSRKLAGELEVELAQHISDKTNWRRMLKNEIAERDLTQVRAELFEQVPEHFHPYLIAEGEMHAITYPQLSAPEKITAWNLDKHPEISGKLIGIKGQYLIFDTGVFNVRKFAGYQVALVV</sequence>
<reference evidence="2" key="1">
    <citation type="submission" date="2016-10" db="EMBL/GenBank/DDBJ databases">
        <authorList>
            <person name="Varghese N."/>
            <person name="Submissions S."/>
        </authorList>
    </citation>
    <scope>NUCLEOTIDE SEQUENCE [LARGE SCALE GENOMIC DNA]</scope>
    <source>
        <strain evidence="2">DSM 45789</strain>
    </source>
</reference>
<organism evidence="1 2">
    <name type="scientific">Marininema halotolerans</name>
    <dbReference type="NCBI Taxonomy" id="1155944"/>
    <lineage>
        <taxon>Bacteria</taxon>
        <taxon>Bacillati</taxon>
        <taxon>Bacillota</taxon>
        <taxon>Bacilli</taxon>
        <taxon>Bacillales</taxon>
        <taxon>Thermoactinomycetaceae</taxon>
        <taxon>Marininema</taxon>
    </lineage>
</organism>
<name>A0A1I6SGU1_9BACL</name>
<dbReference type="Proteomes" id="UP000198660">
    <property type="component" value="Unassembled WGS sequence"/>
</dbReference>
<evidence type="ECO:0000313" key="2">
    <source>
        <dbReference type="Proteomes" id="UP000198660"/>
    </source>
</evidence>
<dbReference type="Pfam" id="PF10977">
    <property type="entry name" value="DUF2797"/>
    <property type="match status" value="1"/>
</dbReference>
<gene>
    <name evidence="1" type="ORF">SAMN05444972_10782</name>
</gene>
<proteinExistence type="predicted"/>
<keyword evidence="2" id="KW-1185">Reference proteome</keyword>
<accession>A0A1I6SGU1</accession>